<keyword evidence="3" id="KW-1185">Reference proteome</keyword>
<evidence type="ECO:0000313" key="4">
    <source>
        <dbReference type="Proteomes" id="UP000660975"/>
    </source>
</evidence>
<evidence type="ECO:0008006" key="5">
    <source>
        <dbReference type="Google" id="ProtNLM"/>
    </source>
</evidence>
<evidence type="ECO:0000313" key="3">
    <source>
        <dbReference type="Proteomes" id="UP000480804"/>
    </source>
</evidence>
<proteinExistence type="predicted"/>
<sequence>MVMKNYPLEFKADAVTLYEPRPDVTIRSVATGLGINPATPQREPGT</sequence>
<evidence type="ECO:0000313" key="1">
    <source>
        <dbReference type="EMBL" id="GFH80475.1"/>
    </source>
</evidence>
<dbReference type="InterPro" id="IPR009057">
    <property type="entry name" value="Homeodomain-like_sf"/>
</dbReference>
<dbReference type="EMBL" id="BLLO01000026">
    <property type="protein sequence ID" value="GFH80475.1"/>
    <property type="molecule type" value="Genomic_DNA"/>
</dbReference>
<dbReference type="Gene3D" id="1.10.10.60">
    <property type="entry name" value="Homeodomain-like"/>
    <property type="match status" value="1"/>
</dbReference>
<reference evidence="2" key="3">
    <citation type="submission" date="2020-09" db="EMBL/GenBank/DDBJ databases">
        <authorList>
            <person name="Sun Q."/>
            <person name="Ohkuma M."/>
        </authorList>
    </citation>
    <scope>NUCLEOTIDE SEQUENCE</scope>
    <source>
        <strain evidence="2">JCM 4136</strain>
    </source>
</reference>
<protein>
    <recommendedName>
        <fullName evidence="5">Transposase</fullName>
    </recommendedName>
</protein>
<organism evidence="2 4">
    <name type="scientific">Streptomyces gougerotii</name>
    <dbReference type="NCBI Taxonomy" id="53448"/>
    <lineage>
        <taxon>Bacteria</taxon>
        <taxon>Bacillati</taxon>
        <taxon>Actinomycetota</taxon>
        <taxon>Actinomycetes</taxon>
        <taxon>Kitasatosporales</taxon>
        <taxon>Streptomycetaceae</taxon>
        <taxon>Streptomyces</taxon>
        <taxon>Streptomyces diastaticus group</taxon>
    </lineage>
</organism>
<reference evidence="1 3" key="2">
    <citation type="submission" date="2020-02" db="EMBL/GenBank/DDBJ databases">
        <title>Whole genome shotgun sequence of Streptomyces gougerotii NBRC 13043.</title>
        <authorList>
            <person name="Ichikawa N."/>
            <person name="Komaki H."/>
            <person name="Tamura T."/>
        </authorList>
    </citation>
    <scope>NUCLEOTIDE SEQUENCE [LARGE SCALE GENOMIC DNA]</scope>
    <source>
        <strain evidence="1 3">NBRC 13043</strain>
    </source>
</reference>
<dbReference type="Proteomes" id="UP000660975">
    <property type="component" value="Unassembled WGS sequence"/>
</dbReference>
<dbReference type="EMBL" id="BMSC01000020">
    <property type="protein sequence ID" value="GGU88556.1"/>
    <property type="molecule type" value="Genomic_DNA"/>
</dbReference>
<accession>A0A8H9HVP4</accession>
<evidence type="ECO:0000313" key="2">
    <source>
        <dbReference type="EMBL" id="GGU88556.1"/>
    </source>
</evidence>
<dbReference type="Proteomes" id="UP000480804">
    <property type="component" value="Unassembled WGS sequence"/>
</dbReference>
<dbReference type="SUPFAM" id="SSF46689">
    <property type="entry name" value="Homeodomain-like"/>
    <property type="match status" value="1"/>
</dbReference>
<reference evidence="2" key="1">
    <citation type="journal article" date="2014" name="Int. J. Syst. Evol. Microbiol.">
        <title>Complete genome sequence of Corynebacterium casei LMG S-19264T (=DSM 44701T), isolated from a smear-ripened cheese.</title>
        <authorList>
            <consortium name="US DOE Joint Genome Institute (JGI-PGF)"/>
            <person name="Walter F."/>
            <person name="Albersmeier A."/>
            <person name="Kalinowski J."/>
            <person name="Ruckert C."/>
        </authorList>
    </citation>
    <scope>NUCLEOTIDE SEQUENCE</scope>
    <source>
        <strain evidence="2">JCM 4136</strain>
    </source>
</reference>
<comment type="caution">
    <text evidence="2">The sequence shown here is derived from an EMBL/GenBank/DDBJ whole genome shotgun (WGS) entry which is preliminary data.</text>
</comment>
<gene>
    <name evidence="2" type="ORF">GCM10010227_49130</name>
    <name evidence="1" type="ORF">Sgou_51450</name>
</gene>
<name>A0A8H9HVP4_9ACTN</name>
<dbReference type="AlphaFoldDB" id="A0A8H9HVP4"/>